<protein>
    <submittedName>
        <fullName evidence="1">Uncharacterized protein</fullName>
    </submittedName>
</protein>
<comment type="caution">
    <text evidence="1">The sequence shown here is derived from an EMBL/GenBank/DDBJ whole genome shotgun (WGS) entry which is preliminary data.</text>
</comment>
<dbReference type="AlphaFoldDB" id="A0A1N7SRC3"/>
<sequence>MHCIKFDSQKARINPNAKKYQSTVSFLVAAIALGG</sequence>
<accession>A0A1N7SRC3</accession>
<reference evidence="1" key="1">
    <citation type="submission" date="2016-12" db="EMBL/GenBank/DDBJ databases">
        <authorList>
            <person name="Moulin L."/>
        </authorList>
    </citation>
    <scope>NUCLEOTIDE SEQUENCE [LARGE SCALE GENOMIC DNA]</scope>
    <source>
        <strain evidence="1">STM 7183</strain>
    </source>
</reference>
<evidence type="ECO:0000313" key="1">
    <source>
        <dbReference type="EMBL" id="SIT49972.1"/>
    </source>
</evidence>
<evidence type="ECO:0000313" key="2">
    <source>
        <dbReference type="Proteomes" id="UP000195569"/>
    </source>
</evidence>
<organism evidence="1 2">
    <name type="scientific">Paraburkholderia piptadeniae</name>
    <dbReference type="NCBI Taxonomy" id="1701573"/>
    <lineage>
        <taxon>Bacteria</taxon>
        <taxon>Pseudomonadati</taxon>
        <taxon>Pseudomonadota</taxon>
        <taxon>Betaproteobacteria</taxon>
        <taxon>Burkholderiales</taxon>
        <taxon>Burkholderiaceae</taxon>
        <taxon>Paraburkholderia</taxon>
    </lineage>
</organism>
<proteinExistence type="predicted"/>
<gene>
    <name evidence="1" type="ORF">BN2476_740016</name>
</gene>
<keyword evidence="2" id="KW-1185">Reference proteome</keyword>
<dbReference type="Proteomes" id="UP000195569">
    <property type="component" value="Unassembled WGS sequence"/>
</dbReference>
<dbReference type="EMBL" id="CYGY02000074">
    <property type="protein sequence ID" value="SIT49972.1"/>
    <property type="molecule type" value="Genomic_DNA"/>
</dbReference>
<name>A0A1N7SRC3_9BURK</name>